<protein>
    <recommendedName>
        <fullName evidence="24">Integrase catalytic domain-containing protein</fullName>
    </recommendedName>
</protein>
<keyword evidence="4" id="KW-0548">Nucleotidyltransferase</keyword>
<dbReference type="GO" id="GO:0046872">
    <property type="term" value="F:metal ion binding"/>
    <property type="evidence" value="ECO:0007669"/>
    <property type="project" value="UniProtKB-KW"/>
</dbReference>
<dbReference type="InterPro" id="IPR043502">
    <property type="entry name" value="DNA/RNA_pol_sf"/>
</dbReference>
<sequence>MFNNKRFFSLIQPCSTKVSNGCKRSSLKAEAIGTARIIDRQGKTWNLHNSLYVPALTTNLLSLTHLATSETRIKNSKGYHEPTMAGSTGPHEISKYHKAKNHLRRRRQIQEQLCLKSSIEHHFSPAYTPQHNGLLERGNRSVIEKARCLLIQSSLPLKFWGEAVSTAAFLCNLIPKQGNKTTPFENGYHQKPPLKHLRPFRCKAWIRIPPQLHTHKLAPVSWEGIFLGYENNGSSYRILRNLDQAVVISRHVFFDEKTFPSIPSHNVTSLSPVLRSLFPYSNRNQEEPTTMTRLESNTEQIRVISPRHPTLISRNIDPANILSYQRRTRTNLTQAKVDEAPKSYDEELSGPNKERWEVAIQTKLENMEKLNVWTPLPRTSNNKPITCTWDFKIKKDATGNPTKYKARLCAQGFWQVPRMDVKRVFLNDPIKQNIAIEVPQGLMLNKNSQVLQLNKAFYGLKKSPLAWHKHPSKWLKSVNFSQSVSDPCVLWKSDPDLIWIYVHVDDLALFGPNLDSFKKLIQKNFKMKDLGEANLLLGITINHLPNGFSLSQTHRNVQHFQTHSVQNSTETPSSTFTCL</sequence>
<gene>
    <name evidence="22" type="ORF">O181_024850</name>
</gene>
<dbReference type="SUPFAM" id="SSF53098">
    <property type="entry name" value="Ribonuclease H-like"/>
    <property type="match status" value="1"/>
</dbReference>
<dbReference type="InterPro" id="IPR039537">
    <property type="entry name" value="Retrotran_Ty1/copia-like"/>
</dbReference>
<dbReference type="InterPro" id="IPR013103">
    <property type="entry name" value="RVT_2"/>
</dbReference>
<evidence type="ECO:0000259" key="19">
    <source>
        <dbReference type="Pfam" id="PF07727"/>
    </source>
</evidence>
<evidence type="ECO:0000313" key="22">
    <source>
        <dbReference type="EMBL" id="MBW0485135.1"/>
    </source>
</evidence>
<evidence type="ECO:0000256" key="5">
    <source>
        <dbReference type="ARBA" id="ARBA00022722"/>
    </source>
</evidence>
<dbReference type="Proteomes" id="UP000765509">
    <property type="component" value="Unassembled WGS sequence"/>
</dbReference>
<reference evidence="22" key="1">
    <citation type="submission" date="2021-03" db="EMBL/GenBank/DDBJ databases">
        <title>Draft genome sequence of rust myrtle Austropuccinia psidii MF-1, a brazilian biotype.</title>
        <authorList>
            <person name="Quecine M.C."/>
            <person name="Pachon D.M.R."/>
            <person name="Bonatelli M.L."/>
            <person name="Correr F.H."/>
            <person name="Franceschini L.M."/>
            <person name="Leite T.F."/>
            <person name="Margarido G.R.A."/>
            <person name="Almeida C.A."/>
            <person name="Ferrarezi J.A."/>
            <person name="Labate C.A."/>
        </authorList>
    </citation>
    <scope>NUCLEOTIDE SEQUENCE</scope>
    <source>
        <strain evidence="22">MF-1</strain>
    </source>
</reference>
<evidence type="ECO:0000256" key="15">
    <source>
        <dbReference type="ARBA" id="ARBA00022932"/>
    </source>
</evidence>
<feature type="domain" description="Retrovirus-related Pol polyprotein from transposon TNT 1-94-like beta-barrel" evidence="20">
    <location>
        <begin position="1"/>
        <end position="68"/>
    </location>
</feature>
<evidence type="ECO:0008006" key="24">
    <source>
        <dbReference type="Google" id="ProtNLM"/>
    </source>
</evidence>
<keyword evidence="2" id="KW-1188">Viral release from host cell</keyword>
<dbReference type="InterPro" id="IPR054722">
    <property type="entry name" value="PolX-like_BBD"/>
</dbReference>
<accession>A0A9Q3CLB3</accession>
<dbReference type="PANTHER" id="PTHR42648">
    <property type="entry name" value="TRANSPOSASE, PUTATIVE-RELATED"/>
    <property type="match status" value="1"/>
</dbReference>
<keyword evidence="6" id="KW-0479">Metal-binding</keyword>
<keyword evidence="13" id="KW-0229">DNA integration</keyword>
<keyword evidence="15" id="KW-0239">DNA-directed DNA polymerase</keyword>
<keyword evidence="16" id="KW-0917">Virion maturation</keyword>
<evidence type="ECO:0000256" key="3">
    <source>
        <dbReference type="ARBA" id="ARBA00022670"/>
    </source>
</evidence>
<comment type="function">
    <text evidence="1">The aspartyl protease (PR) mediates the proteolytic cleavages of the Gag and Gag-Pol polyproteins after assembly of the VLP.</text>
</comment>
<evidence type="ECO:0000256" key="10">
    <source>
        <dbReference type="ARBA" id="ARBA00022801"/>
    </source>
</evidence>
<dbReference type="OrthoDB" id="6776856at2759"/>
<keyword evidence="5" id="KW-0540">Nuclease</keyword>
<name>A0A9Q3CLB3_9BASI</name>
<dbReference type="GO" id="GO:0006508">
    <property type="term" value="P:proteolysis"/>
    <property type="evidence" value="ECO:0007669"/>
    <property type="project" value="UniProtKB-KW"/>
</dbReference>
<evidence type="ECO:0000256" key="14">
    <source>
        <dbReference type="ARBA" id="ARBA00022918"/>
    </source>
</evidence>
<dbReference type="PANTHER" id="PTHR42648:SF11">
    <property type="entry name" value="TRANSPOSON TY4-P GAG-POL POLYPROTEIN"/>
    <property type="match status" value="1"/>
</dbReference>
<dbReference type="Gene3D" id="3.30.420.10">
    <property type="entry name" value="Ribonuclease H-like superfamily/Ribonuclease H"/>
    <property type="match status" value="1"/>
</dbReference>
<evidence type="ECO:0000256" key="2">
    <source>
        <dbReference type="ARBA" id="ARBA00022612"/>
    </source>
</evidence>
<dbReference type="GO" id="GO:0003964">
    <property type="term" value="F:RNA-directed DNA polymerase activity"/>
    <property type="evidence" value="ECO:0007669"/>
    <property type="project" value="UniProtKB-KW"/>
</dbReference>
<dbReference type="GO" id="GO:0004190">
    <property type="term" value="F:aspartic-type endopeptidase activity"/>
    <property type="evidence" value="ECO:0007669"/>
    <property type="project" value="UniProtKB-KW"/>
</dbReference>
<evidence type="ECO:0000256" key="7">
    <source>
        <dbReference type="ARBA" id="ARBA00022741"/>
    </source>
</evidence>
<keyword evidence="3" id="KW-0645">Protease</keyword>
<dbReference type="GO" id="GO:0003676">
    <property type="term" value="F:nucleic acid binding"/>
    <property type="evidence" value="ECO:0007669"/>
    <property type="project" value="InterPro"/>
</dbReference>
<evidence type="ECO:0000256" key="18">
    <source>
        <dbReference type="ARBA" id="ARBA00023268"/>
    </source>
</evidence>
<evidence type="ECO:0000256" key="9">
    <source>
        <dbReference type="ARBA" id="ARBA00022759"/>
    </source>
</evidence>
<dbReference type="GO" id="GO:0003887">
    <property type="term" value="F:DNA-directed DNA polymerase activity"/>
    <property type="evidence" value="ECO:0007669"/>
    <property type="project" value="UniProtKB-KW"/>
</dbReference>
<dbReference type="GO" id="GO:0015074">
    <property type="term" value="P:DNA integration"/>
    <property type="evidence" value="ECO:0007669"/>
    <property type="project" value="UniProtKB-KW"/>
</dbReference>
<evidence type="ECO:0000256" key="12">
    <source>
        <dbReference type="ARBA" id="ARBA00022842"/>
    </source>
</evidence>
<dbReference type="SUPFAM" id="SSF56672">
    <property type="entry name" value="DNA/RNA polymerases"/>
    <property type="match status" value="1"/>
</dbReference>
<evidence type="ECO:0000256" key="17">
    <source>
        <dbReference type="ARBA" id="ARBA00023172"/>
    </source>
</evidence>
<keyword evidence="11" id="KW-0067">ATP-binding</keyword>
<keyword evidence="10" id="KW-0378">Hydrolase</keyword>
<evidence type="ECO:0000256" key="8">
    <source>
        <dbReference type="ARBA" id="ARBA00022750"/>
    </source>
</evidence>
<comment type="caution">
    <text evidence="22">The sequence shown here is derived from an EMBL/GenBank/DDBJ whole genome shotgun (WGS) entry which is preliminary data.</text>
</comment>
<evidence type="ECO:0000256" key="6">
    <source>
        <dbReference type="ARBA" id="ARBA00022723"/>
    </source>
</evidence>
<keyword evidence="9" id="KW-0255">Endonuclease</keyword>
<keyword evidence="12" id="KW-0460">Magnesium</keyword>
<dbReference type="Pfam" id="PF22936">
    <property type="entry name" value="Pol_BBD"/>
    <property type="match status" value="1"/>
</dbReference>
<evidence type="ECO:0000256" key="1">
    <source>
        <dbReference type="ARBA" id="ARBA00002180"/>
    </source>
</evidence>
<dbReference type="EMBL" id="AVOT02008024">
    <property type="protein sequence ID" value="MBW0485135.1"/>
    <property type="molecule type" value="Genomic_DNA"/>
</dbReference>
<keyword evidence="8" id="KW-0064">Aspartyl protease</keyword>
<evidence type="ECO:0000259" key="20">
    <source>
        <dbReference type="Pfam" id="PF22936"/>
    </source>
</evidence>
<keyword evidence="15" id="KW-0808">Transferase</keyword>
<dbReference type="GO" id="GO:0006310">
    <property type="term" value="P:DNA recombination"/>
    <property type="evidence" value="ECO:0007669"/>
    <property type="project" value="UniProtKB-KW"/>
</dbReference>
<keyword evidence="17" id="KW-0233">DNA recombination</keyword>
<dbReference type="InterPro" id="IPR036397">
    <property type="entry name" value="RNaseH_sf"/>
</dbReference>
<organism evidence="22 23">
    <name type="scientific">Austropuccinia psidii MF-1</name>
    <dbReference type="NCBI Taxonomy" id="1389203"/>
    <lineage>
        <taxon>Eukaryota</taxon>
        <taxon>Fungi</taxon>
        <taxon>Dikarya</taxon>
        <taxon>Basidiomycota</taxon>
        <taxon>Pucciniomycotina</taxon>
        <taxon>Pucciniomycetes</taxon>
        <taxon>Pucciniales</taxon>
        <taxon>Sphaerophragmiaceae</taxon>
        <taxon>Austropuccinia</taxon>
    </lineage>
</organism>
<evidence type="ECO:0000256" key="4">
    <source>
        <dbReference type="ARBA" id="ARBA00022695"/>
    </source>
</evidence>
<feature type="domain" description="Retroviral polymerase SH3-like" evidence="21">
    <location>
        <begin position="202"/>
        <end position="264"/>
    </location>
</feature>
<dbReference type="InterPro" id="IPR057670">
    <property type="entry name" value="SH3_retrovirus"/>
</dbReference>
<dbReference type="Pfam" id="PF25597">
    <property type="entry name" value="SH3_retrovirus"/>
    <property type="match status" value="1"/>
</dbReference>
<evidence type="ECO:0000313" key="23">
    <source>
        <dbReference type="Proteomes" id="UP000765509"/>
    </source>
</evidence>
<dbReference type="GO" id="GO:0005524">
    <property type="term" value="F:ATP binding"/>
    <property type="evidence" value="ECO:0007669"/>
    <property type="project" value="UniProtKB-KW"/>
</dbReference>
<evidence type="ECO:0000259" key="21">
    <source>
        <dbReference type="Pfam" id="PF25597"/>
    </source>
</evidence>
<keyword evidence="14" id="KW-0695">RNA-directed DNA polymerase</keyword>
<keyword evidence="23" id="KW-1185">Reference proteome</keyword>
<feature type="domain" description="Reverse transcriptase Ty1/copia-type" evidence="19">
    <location>
        <begin position="414"/>
        <end position="554"/>
    </location>
</feature>
<dbReference type="InterPro" id="IPR012337">
    <property type="entry name" value="RNaseH-like_sf"/>
</dbReference>
<dbReference type="Pfam" id="PF07727">
    <property type="entry name" value="RVT_2"/>
    <property type="match status" value="1"/>
</dbReference>
<dbReference type="GO" id="GO:0004519">
    <property type="term" value="F:endonuclease activity"/>
    <property type="evidence" value="ECO:0007669"/>
    <property type="project" value="UniProtKB-KW"/>
</dbReference>
<evidence type="ECO:0000256" key="11">
    <source>
        <dbReference type="ARBA" id="ARBA00022840"/>
    </source>
</evidence>
<evidence type="ECO:0000256" key="16">
    <source>
        <dbReference type="ARBA" id="ARBA00023113"/>
    </source>
</evidence>
<proteinExistence type="predicted"/>
<keyword evidence="7" id="KW-0547">Nucleotide-binding</keyword>
<evidence type="ECO:0000256" key="13">
    <source>
        <dbReference type="ARBA" id="ARBA00022908"/>
    </source>
</evidence>
<keyword evidence="18" id="KW-0511">Multifunctional enzyme</keyword>
<dbReference type="AlphaFoldDB" id="A0A9Q3CLB3"/>